<feature type="binding site" evidence="7">
    <location>
        <position position="255"/>
    </location>
    <ligand>
        <name>substrate</name>
    </ligand>
</feature>
<dbReference type="RefSeq" id="WP_097128838.1">
    <property type="nucleotide sequence ID" value="NZ_OCNH01000004.1"/>
</dbReference>
<comment type="similarity">
    <text evidence="1 5">Belongs to the metallo-dependent hydrolases superfamily. NagA family.</text>
</comment>
<evidence type="ECO:0000256" key="7">
    <source>
        <dbReference type="PIRSR" id="PIRSR038994-2"/>
    </source>
</evidence>
<keyword evidence="4 5" id="KW-0119">Carbohydrate metabolism</keyword>
<evidence type="ECO:0000256" key="4">
    <source>
        <dbReference type="ARBA" id="ARBA00023277"/>
    </source>
</evidence>
<dbReference type="InterPro" id="IPR032466">
    <property type="entry name" value="Metal_Hydrolase"/>
</dbReference>
<keyword evidence="11" id="KW-1185">Reference proteome</keyword>
<feature type="binding site" evidence="8">
    <location>
        <position position="199"/>
    </location>
    <ligand>
        <name>Zn(2+)</name>
        <dbReference type="ChEBI" id="CHEBI:29105"/>
    </ligand>
</feature>
<keyword evidence="3 5" id="KW-0378">Hydrolase</keyword>
<evidence type="ECO:0000313" key="10">
    <source>
        <dbReference type="EMBL" id="SOD94813.1"/>
    </source>
</evidence>
<evidence type="ECO:0000256" key="1">
    <source>
        <dbReference type="ARBA" id="ARBA00010716"/>
    </source>
</evidence>
<name>A0A286GH05_9BACT</name>
<dbReference type="InterPro" id="IPR006680">
    <property type="entry name" value="Amidohydro-rel"/>
</dbReference>
<feature type="binding site" evidence="8">
    <location>
        <position position="220"/>
    </location>
    <ligand>
        <name>Zn(2+)</name>
        <dbReference type="ChEBI" id="CHEBI:29105"/>
    </ligand>
</feature>
<feature type="binding site" evidence="7">
    <location>
        <position position="231"/>
    </location>
    <ligand>
        <name>substrate</name>
    </ligand>
</feature>
<dbReference type="Gene3D" id="3.20.20.140">
    <property type="entry name" value="Metal-dependent hydrolases"/>
    <property type="match status" value="1"/>
</dbReference>
<evidence type="ECO:0000256" key="6">
    <source>
        <dbReference type="PIRSR" id="PIRSR038994-1"/>
    </source>
</evidence>
<feature type="active site" description="Proton donor/acceptor" evidence="6">
    <location>
        <position position="277"/>
    </location>
</feature>
<dbReference type="AlphaFoldDB" id="A0A286GH05"/>
<organism evidence="10 11">
    <name type="scientific">Spirosoma fluviale</name>
    <dbReference type="NCBI Taxonomy" id="1597977"/>
    <lineage>
        <taxon>Bacteria</taxon>
        <taxon>Pseudomonadati</taxon>
        <taxon>Bacteroidota</taxon>
        <taxon>Cytophagia</taxon>
        <taxon>Cytophagales</taxon>
        <taxon>Cytophagaceae</taxon>
        <taxon>Spirosoma</taxon>
    </lineage>
</organism>
<reference evidence="11" key="1">
    <citation type="submission" date="2017-09" db="EMBL/GenBank/DDBJ databases">
        <authorList>
            <person name="Varghese N."/>
            <person name="Submissions S."/>
        </authorList>
    </citation>
    <scope>NUCLEOTIDE SEQUENCE [LARGE SCALE GENOMIC DNA]</scope>
    <source>
        <strain evidence="11">DSM 29961</strain>
    </source>
</reference>
<dbReference type="Proteomes" id="UP000219452">
    <property type="component" value="Unassembled WGS sequence"/>
</dbReference>
<feature type="binding site" evidence="7">
    <location>
        <position position="144"/>
    </location>
    <ligand>
        <name>substrate</name>
    </ligand>
</feature>
<evidence type="ECO:0000256" key="3">
    <source>
        <dbReference type="ARBA" id="ARBA00022801"/>
    </source>
</evidence>
<evidence type="ECO:0000256" key="2">
    <source>
        <dbReference type="ARBA" id="ARBA00022723"/>
    </source>
</evidence>
<protein>
    <submittedName>
        <fullName evidence="10">N-acetylglucosamine-6-phosphate deacetylase</fullName>
    </submittedName>
</protein>
<feature type="binding site" evidence="7">
    <location>
        <begin position="223"/>
        <end position="224"/>
    </location>
    <ligand>
        <name>substrate</name>
    </ligand>
</feature>
<dbReference type="GO" id="GO:0046872">
    <property type="term" value="F:metal ion binding"/>
    <property type="evidence" value="ECO:0007669"/>
    <property type="project" value="UniProtKB-KW"/>
</dbReference>
<dbReference type="GO" id="GO:0006046">
    <property type="term" value="P:N-acetylglucosamine catabolic process"/>
    <property type="evidence" value="ECO:0007669"/>
    <property type="project" value="TreeGrafter"/>
</dbReference>
<dbReference type="EMBL" id="OCNH01000004">
    <property type="protein sequence ID" value="SOD94813.1"/>
    <property type="molecule type" value="Genomic_DNA"/>
</dbReference>
<feature type="binding site" evidence="8">
    <location>
        <position position="131"/>
    </location>
    <ligand>
        <name>Zn(2+)</name>
        <dbReference type="ChEBI" id="CHEBI:29105"/>
    </ligand>
</feature>
<accession>A0A286GH05</accession>
<sequence>MMTPDHSADPLILSGIHYQTHEPVDVTVASGIITDIHQREQVSEEALAFIGPGLVDIQVNGFAGVDFNDAALTADGVMTITRSLLQLGVTTFYPTIITNANETIRTILKTIDLACETSTLVASCIGGIHLEGPFISPEEGPLGAHPKAHVKPPDWSLLASFIEASGGRVRIITLSPEWPESAKFIRRCVEHGLLVAIGHTAANPTQIQEAVAAGARLSTHLGNAAHQLLPRHPNYIWEQLAQDELAASVIADGFHLPPSVLKVIFRMKAEKAILISDSVSLGGMPPGNYYSPVGGEVVLTDEGKLHMAGKPMMLAGSAQPLLWGINQLVHLQLASLTQAWDMASINPSRLLNLPQQGGLTIGAPADLVIFSFNKIVKVYKKGCDTEIHRENTEIRREK</sequence>
<dbReference type="OrthoDB" id="9776488at2"/>
<evidence type="ECO:0000313" key="11">
    <source>
        <dbReference type="Proteomes" id="UP000219452"/>
    </source>
</evidence>
<dbReference type="Pfam" id="PF01979">
    <property type="entry name" value="Amidohydro_1"/>
    <property type="match status" value="1"/>
</dbReference>
<dbReference type="SUPFAM" id="SSF51556">
    <property type="entry name" value="Metallo-dependent hydrolases"/>
    <property type="match status" value="1"/>
</dbReference>
<proteinExistence type="inferred from homology"/>
<feature type="domain" description="Amidohydrolase-related" evidence="9">
    <location>
        <begin position="50"/>
        <end position="382"/>
    </location>
</feature>
<dbReference type="InterPro" id="IPR011059">
    <property type="entry name" value="Metal-dep_hydrolase_composite"/>
</dbReference>
<dbReference type="PIRSF" id="PIRSF038994">
    <property type="entry name" value="NagA"/>
    <property type="match status" value="1"/>
</dbReference>
<comment type="cofactor">
    <cofactor evidence="8">
        <name>a divalent metal cation</name>
        <dbReference type="ChEBI" id="CHEBI:60240"/>
    </cofactor>
    <text evidence="8">Binds 1 divalent metal cation per subunit.</text>
</comment>
<evidence type="ECO:0000259" key="9">
    <source>
        <dbReference type="Pfam" id="PF01979"/>
    </source>
</evidence>
<dbReference type="GO" id="GO:0008448">
    <property type="term" value="F:N-acetylglucosamine-6-phosphate deacetylase activity"/>
    <property type="evidence" value="ECO:0007669"/>
    <property type="project" value="InterPro"/>
</dbReference>
<dbReference type="Gene3D" id="2.30.40.10">
    <property type="entry name" value="Urease, subunit C, domain 1"/>
    <property type="match status" value="1"/>
</dbReference>
<evidence type="ECO:0000256" key="8">
    <source>
        <dbReference type="PIRSR" id="PIRSR038994-3"/>
    </source>
</evidence>
<keyword evidence="2 8" id="KW-0479">Metal-binding</keyword>
<evidence type="ECO:0000256" key="5">
    <source>
        <dbReference type="PIRNR" id="PIRNR038994"/>
    </source>
</evidence>
<gene>
    <name evidence="10" type="ORF">SAMN06269250_4648</name>
</gene>
<feature type="binding site" evidence="7">
    <location>
        <begin position="314"/>
        <end position="316"/>
    </location>
    <ligand>
        <name>substrate</name>
    </ligand>
</feature>
<dbReference type="PANTHER" id="PTHR11113">
    <property type="entry name" value="N-ACETYLGLUCOSAMINE-6-PHOSPHATE DEACETYLASE"/>
    <property type="match status" value="1"/>
</dbReference>
<dbReference type="PANTHER" id="PTHR11113:SF14">
    <property type="entry name" value="N-ACETYLGLUCOSAMINE-6-PHOSPHATE DEACETYLASE"/>
    <property type="match status" value="1"/>
</dbReference>
<dbReference type="InterPro" id="IPR003764">
    <property type="entry name" value="GlcNAc_6-P_deAcase"/>
</dbReference>